<dbReference type="PROSITE" id="PS51352">
    <property type="entry name" value="THIOREDOXIN_2"/>
    <property type="match status" value="1"/>
</dbReference>
<name>A0ABY1Q8I9_9BACT</name>
<gene>
    <name evidence="4" type="ORF">SAMN06265222_10828</name>
</gene>
<organism evidence="4 5">
    <name type="scientific">Neorhodopirellula lusitana</name>
    <dbReference type="NCBI Taxonomy" id="445327"/>
    <lineage>
        <taxon>Bacteria</taxon>
        <taxon>Pseudomonadati</taxon>
        <taxon>Planctomycetota</taxon>
        <taxon>Planctomycetia</taxon>
        <taxon>Pirellulales</taxon>
        <taxon>Pirellulaceae</taxon>
        <taxon>Neorhodopirellula</taxon>
    </lineage>
</organism>
<keyword evidence="2" id="KW-0732">Signal</keyword>
<feature type="region of interest" description="Disordered" evidence="1">
    <location>
        <begin position="352"/>
        <end position="378"/>
    </location>
</feature>
<sequence length="1005" mass="111780">MSQSSFPIYVFPFFCMSIVLSAAVSQRPANGQSSVSDSRPPEVVVLNTIEDNAGFGMELHRVSIRGVARDSAGKPISAATVYVASQNPRSPGGFENLRGQTTSDEAGRYELSDVQLLVNRTRPNPLPEPAEGGFVVFGVADGYGITWSKEHRYRPEERQQAIKQQDAPIDETVPAFYRNEPMVVDLDFDLPATLQGQITDDFGQPIAGATVSLGLIRNWRNLDGGGMWSCRYVGKVEEVRPVPFGAIRSLPAELRETTTGADGRYRFDQLRRDTIYLGLITPGPLFDAYQFSLSTQEKRTSKSRLVHTGYDGTLGREFETPRDVNVVVVDRKNERPVSDAIVTAYHKRKIRHVGSRGRTDANGETKLRLPPSEQEDDYELCVEPSSTEPLLLESFRFTVPKKGHSIDVPVKLQHAAIVQIRCVDADSGNPVSGVRFEYETDTHSTPQTVSSQSVYVDHPVTNNQGMLTAYLPPGRRRFIALDDSAGVERSQSVSLDHDTGLRGELVELVAGETTKVQFEIPSVLDDSSSWPARKSVFPKEYAEKWDLQGRLMRDARAKVSVRLTRTSGKKLDAKKMLETFRNLDPYQVPNVEAIFNDTFDAKLHMTPMVITVDGSKKREDTYSVDIGSKLPRLDSDGNVRPTRTMVSNGFEFVSVSGFNNQVDVNEASKSRHHISSLHDLCRWPLIRRIRPGQTPPEDELPQPNIIDLGDRVAFEMELERGGGKMVFRQVCDKKTGFIFEFAVGPTFDDLADVRFYFAPTEQSNGLILPGMEVSWKLRDNKIQHYELHLIDEVKLLDAIAPETFAVAIPAGSMIVDYRGISNDPQQPRQRPEQVIVKSDVTDTVAYLQRTSPLLKRTESKIKYGQKAPDLEVASWVGAGGEAEAPDLSGKVVLIDFWGIHCGPCVGQLPEVRKAATYFADKPLLLLGLHDSHTTPEELRAFAEKEGLTFQLAIDKPASERGWFGETMRAYGIRGIPSSAVIDQEGNIVFVGSFKESLFKVEELLP</sequence>
<dbReference type="InterPro" id="IPR050553">
    <property type="entry name" value="Thioredoxin_ResA/DsbE_sf"/>
</dbReference>
<dbReference type="EMBL" id="FXUG01000008">
    <property type="protein sequence ID" value="SMP63143.1"/>
    <property type="molecule type" value="Genomic_DNA"/>
</dbReference>
<dbReference type="Proteomes" id="UP001158067">
    <property type="component" value="Unassembled WGS sequence"/>
</dbReference>
<dbReference type="InterPro" id="IPR036249">
    <property type="entry name" value="Thioredoxin-like_sf"/>
</dbReference>
<accession>A0ABY1Q8I9</accession>
<dbReference type="RefSeq" id="WP_283433409.1">
    <property type="nucleotide sequence ID" value="NZ_FXUG01000008.1"/>
</dbReference>
<comment type="caution">
    <text evidence="4">The sequence shown here is derived from an EMBL/GenBank/DDBJ whole genome shotgun (WGS) entry which is preliminary data.</text>
</comment>
<feature type="signal peptide" evidence="2">
    <location>
        <begin position="1"/>
        <end position="22"/>
    </location>
</feature>
<dbReference type="PANTHER" id="PTHR42852:SF13">
    <property type="entry name" value="PROTEIN DIPZ"/>
    <property type="match status" value="1"/>
</dbReference>
<dbReference type="Pfam" id="PF00578">
    <property type="entry name" value="AhpC-TSA"/>
    <property type="match status" value="1"/>
</dbReference>
<evidence type="ECO:0000256" key="1">
    <source>
        <dbReference type="SAM" id="MobiDB-lite"/>
    </source>
</evidence>
<keyword evidence="5" id="KW-1185">Reference proteome</keyword>
<evidence type="ECO:0000259" key="3">
    <source>
        <dbReference type="PROSITE" id="PS51352"/>
    </source>
</evidence>
<feature type="domain" description="Thioredoxin" evidence="3">
    <location>
        <begin position="861"/>
        <end position="1005"/>
    </location>
</feature>
<dbReference type="Gene3D" id="3.40.30.10">
    <property type="entry name" value="Glutaredoxin"/>
    <property type="match status" value="1"/>
</dbReference>
<dbReference type="CDD" id="cd02966">
    <property type="entry name" value="TlpA_like_family"/>
    <property type="match status" value="1"/>
</dbReference>
<dbReference type="SUPFAM" id="SSF52833">
    <property type="entry name" value="Thioredoxin-like"/>
    <property type="match status" value="1"/>
</dbReference>
<dbReference type="SUPFAM" id="SSF49464">
    <property type="entry name" value="Carboxypeptidase regulatory domain-like"/>
    <property type="match status" value="2"/>
</dbReference>
<dbReference type="InterPro" id="IPR000866">
    <property type="entry name" value="AhpC/TSA"/>
</dbReference>
<protein>
    <submittedName>
        <fullName evidence="4">Peroxiredoxin</fullName>
    </submittedName>
</protein>
<proteinExistence type="predicted"/>
<evidence type="ECO:0000313" key="4">
    <source>
        <dbReference type="EMBL" id="SMP63143.1"/>
    </source>
</evidence>
<evidence type="ECO:0000256" key="2">
    <source>
        <dbReference type="SAM" id="SignalP"/>
    </source>
</evidence>
<evidence type="ECO:0000313" key="5">
    <source>
        <dbReference type="Proteomes" id="UP001158067"/>
    </source>
</evidence>
<feature type="compositionally biased region" description="Basic and acidic residues" evidence="1">
    <location>
        <begin position="357"/>
        <end position="367"/>
    </location>
</feature>
<dbReference type="InterPro" id="IPR013766">
    <property type="entry name" value="Thioredoxin_domain"/>
</dbReference>
<reference evidence="4 5" key="1">
    <citation type="submission" date="2017-05" db="EMBL/GenBank/DDBJ databases">
        <authorList>
            <person name="Varghese N."/>
            <person name="Submissions S."/>
        </authorList>
    </citation>
    <scope>NUCLEOTIDE SEQUENCE [LARGE SCALE GENOMIC DNA]</scope>
    <source>
        <strain evidence="4 5">DSM 25457</strain>
    </source>
</reference>
<dbReference type="PANTHER" id="PTHR42852">
    <property type="entry name" value="THIOL:DISULFIDE INTERCHANGE PROTEIN DSBE"/>
    <property type="match status" value="1"/>
</dbReference>
<feature type="chain" id="PRO_5047389297" evidence="2">
    <location>
        <begin position="23"/>
        <end position="1005"/>
    </location>
</feature>
<dbReference type="InterPro" id="IPR008969">
    <property type="entry name" value="CarboxyPept-like_regulatory"/>
</dbReference>